<evidence type="ECO:0000313" key="6">
    <source>
        <dbReference type="EMBL" id="CAH0391602.1"/>
    </source>
</evidence>
<evidence type="ECO:0000256" key="5">
    <source>
        <dbReference type="SAM" id="MobiDB-lite"/>
    </source>
</evidence>
<evidence type="ECO:0000256" key="3">
    <source>
        <dbReference type="ARBA" id="ARBA00022917"/>
    </source>
</evidence>
<gene>
    <name evidence="6" type="ORF">BEMITA_LOCUS10201</name>
</gene>
<evidence type="ECO:0000256" key="4">
    <source>
        <dbReference type="HAMAP-Rule" id="MF_03009"/>
    </source>
</evidence>
<evidence type="ECO:0000256" key="1">
    <source>
        <dbReference type="ARBA" id="ARBA00022490"/>
    </source>
</evidence>
<dbReference type="InterPro" id="IPR023194">
    <property type="entry name" value="eIF3-like_dom_sf"/>
</dbReference>
<dbReference type="InterPro" id="IPR013906">
    <property type="entry name" value="eIF3j"/>
</dbReference>
<name>A0A9P0AIS3_BEMTA</name>
<organism evidence="6 7">
    <name type="scientific">Bemisia tabaci</name>
    <name type="common">Sweetpotato whitefly</name>
    <name type="synonym">Aleurodes tabaci</name>
    <dbReference type="NCBI Taxonomy" id="7038"/>
    <lineage>
        <taxon>Eukaryota</taxon>
        <taxon>Metazoa</taxon>
        <taxon>Ecdysozoa</taxon>
        <taxon>Arthropoda</taxon>
        <taxon>Hexapoda</taxon>
        <taxon>Insecta</taxon>
        <taxon>Pterygota</taxon>
        <taxon>Neoptera</taxon>
        <taxon>Paraneoptera</taxon>
        <taxon>Hemiptera</taxon>
        <taxon>Sternorrhyncha</taxon>
        <taxon>Aleyrodoidea</taxon>
        <taxon>Aleyrodidae</taxon>
        <taxon>Aleyrodinae</taxon>
        <taxon>Bemisia</taxon>
    </lineage>
</organism>
<keyword evidence="7" id="KW-1185">Reference proteome</keyword>
<dbReference type="GO" id="GO:0005852">
    <property type="term" value="C:eukaryotic translation initiation factor 3 complex"/>
    <property type="evidence" value="ECO:0007669"/>
    <property type="project" value="UniProtKB-UniRule"/>
</dbReference>
<dbReference type="PANTHER" id="PTHR21681">
    <property type="entry name" value="EUKARYOTIC TRANSLATION INITIATION FACTOR 3 SUBUNIT J"/>
    <property type="match status" value="1"/>
</dbReference>
<feature type="compositionally biased region" description="Basic and acidic residues" evidence="5">
    <location>
        <begin position="61"/>
        <end position="76"/>
    </location>
</feature>
<dbReference type="Pfam" id="PF08597">
    <property type="entry name" value="eIF3_subunit"/>
    <property type="match status" value="1"/>
</dbReference>
<keyword evidence="1 4" id="KW-0963">Cytoplasm</keyword>
<evidence type="ECO:0000313" key="7">
    <source>
        <dbReference type="Proteomes" id="UP001152759"/>
    </source>
</evidence>
<keyword evidence="2 4" id="KW-0396">Initiation factor</keyword>
<protein>
    <recommendedName>
        <fullName evidence="4">Eukaryotic translation initiation factor 3 subunit J</fullName>
        <shortName evidence="4">eIF3j</shortName>
    </recommendedName>
</protein>
<comment type="similarity">
    <text evidence="4">Belongs to the eIF-3 subunit J family.</text>
</comment>
<dbReference type="Gene3D" id="1.10.246.60">
    <property type="entry name" value="Eukaryotic translation initiation factor 3 like domains"/>
    <property type="match status" value="1"/>
</dbReference>
<dbReference type="GO" id="GO:0001732">
    <property type="term" value="P:formation of cytoplasmic translation initiation complex"/>
    <property type="evidence" value="ECO:0007669"/>
    <property type="project" value="UniProtKB-UniRule"/>
</dbReference>
<comment type="subcellular location">
    <subcellularLocation>
        <location evidence="4">Cytoplasm</location>
    </subcellularLocation>
</comment>
<dbReference type="GO" id="GO:0003743">
    <property type="term" value="F:translation initiation factor activity"/>
    <property type="evidence" value="ECO:0007669"/>
    <property type="project" value="UniProtKB-UniRule"/>
</dbReference>
<keyword evidence="3 4" id="KW-0648">Protein biosynthesis</keyword>
<dbReference type="EMBL" id="OU963867">
    <property type="protein sequence ID" value="CAH0391602.1"/>
    <property type="molecule type" value="Genomic_DNA"/>
</dbReference>
<sequence>MDDEWDSENFAPKPPASAALNANKWEGEDEDVSVKDSWDADDDEKPPDTSSKSAQLKKKNKLTDKIAEKQRQEELAKSLADMTPEEAQAEKLRRQKLQEESDLEVAKDMLGIKDVDVDHFKPVTKDDFVAFEEAIRTKILSHRDSDHFSFFAEELIRNICVNLNSAELKKLKITVESLHAEKSKVEKASEKTKKAKGKAKARLRIEGDNVSKMYDEFSAYTVDDTYDDFM</sequence>
<comment type="function">
    <text evidence="4">Component of the eukaryotic translation initiation factor 3 (eIF-3) complex, which is involved in protein synthesis of a specialized repertoire of mRNAs and, together with other initiation factors, stimulates binding of mRNA and methionyl-tRNAi to the 40S ribosome. The eIF-3 complex specifically targets and initiates translation of a subset of mRNAs involved in cell proliferation.</text>
</comment>
<dbReference type="HAMAP" id="MF_03009">
    <property type="entry name" value="eIF3j"/>
    <property type="match status" value="1"/>
</dbReference>
<dbReference type="PANTHER" id="PTHR21681:SF0">
    <property type="entry name" value="EUKARYOTIC TRANSLATION INITIATION FACTOR 3 SUBUNIT J"/>
    <property type="match status" value="1"/>
</dbReference>
<dbReference type="AlphaFoldDB" id="A0A9P0AIS3"/>
<feature type="compositionally biased region" description="Basic and acidic residues" evidence="5">
    <location>
        <begin position="88"/>
        <end position="98"/>
    </location>
</feature>
<proteinExistence type="inferred from homology"/>
<accession>A0A9P0AIS3</accession>
<comment type="subunit">
    <text evidence="4">Component of the eukaryotic translation initiation factor 3 (eIF-3) complex.</text>
</comment>
<reference evidence="6" key="1">
    <citation type="submission" date="2021-12" db="EMBL/GenBank/DDBJ databases">
        <authorList>
            <person name="King R."/>
        </authorList>
    </citation>
    <scope>NUCLEOTIDE SEQUENCE</scope>
</reference>
<dbReference type="GO" id="GO:0016282">
    <property type="term" value="C:eukaryotic 43S preinitiation complex"/>
    <property type="evidence" value="ECO:0007669"/>
    <property type="project" value="UniProtKB-UniRule"/>
</dbReference>
<dbReference type="GO" id="GO:0033290">
    <property type="term" value="C:eukaryotic 48S preinitiation complex"/>
    <property type="evidence" value="ECO:0007669"/>
    <property type="project" value="UniProtKB-UniRule"/>
</dbReference>
<dbReference type="Proteomes" id="UP001152759">
    <property type="component" value="Chromosome 6"/>
</dbReference>
<feature type="region of interest" description="Disordered" evidence="5">
    <location>
        <begin position="1"/>
        <end position="98"/>
    </location>
</feature>
<dbReference type="OrthoDB" id="20381at2759"/>
<dbReference type="KEGG" id="btab:109036771"/>
<evidence type="ECO:0000256" key="2">
    <source>
        <dbReference type="ARBA" id="ARBA00022540"/>
    </source>
</evidence>